<evidence type="ECO:0000256" key="1">
    <source>
        <dbReference type="ARBA" id="ARBA00022630"/>
    </source>
</evidence>
<dbReference type="NCBIfam" id="TIGR03860">
    <property type="entry name" value="FMN_nitrolo"/>
    <property type="match status" value="1"/>
</dbReference>
<keyword evidence="4" id="KW-0503">Monooxygenase</keyword>
<protein>
    <submittedName>
        <fullName evidence="8">LLM class flavin-dependent oxidoreductase</fullName>
    </submittedName>
</protein>
<keyword evidence="2" id="KW-0288">FMN</keyword>
<dbReference type="PIRSF" id="PIRSF000337">
    <property type="entry name" value="NTA_MOA"/>
    <property type="match status" value="1"/>
</dbReference>
<dbReference type="SUPFAM" id="SSF51679">
    <property type="entry name" value="Bacterial luciferase-like"/>
    <property type="match status" value="1"/>
</dbReference>
<evidence type="ECO:0000256" key="3">
    <source>
        <dbReference type="ARBA" id="ARBA00023002"/>
    </source>
</evidence>
<keyword evidence="1" id="KW-0285">Flavoprotein</keyword>
<evidence type="ECO:0000256" key="4">
    <source>
        <dbReference type="ARBA" id="ARBA00023033"/>
    </source>
</evidence>
<dbReference type="Pfam" id="PF00296">
    <property type="entry name" value="Bac_luciferase"/>
    <property type="match status" value="1"/>
</dbReference>
<dbReference type="InterPro" id="IPR011251">
    <property type="entry name" value="Luciferase-like_dom"/>
</dbReference>
<evidence type="ECO:0000256" key="2">
    <source>
        <dbReference type="ARBA" id="ARBA00022643"/>
    </source>
</evidence>
<dbReference type="PANTHER" id="PTHR30011">
    <property type="entry name" value="ALKANESULFONATE MONOOXYGENASE-RELATED"/>
    <property type="match status" value="1"/>
</dbReference>
<dbReference type="Proteomes" id="UP001500929">
    <property type="component" value="Unassembled WGS sequence"/>
</dbReference>
<proteinExistence type="inferred from homology"/>
<evidence type="ECO:0000259" key="7">
    <source>
        <dbReference type="Pfam" id="PF00296"/>
    </source>
</evidence>
<feature type="region of interest" description="Disordered" evidence="6">
    <location>
        <begin position="432"/>
        <end position="498"/>
    </location>
</feature>
<evidence type="ECO:0000256" key="5">
    <source>
        <dbReference type="ARBA" id="ARBA00033748"/>
    </source>
</evidence>
<dbReference type="InterPro" id="IPR051260">
    <property type="entry name" value="Diverse_substr_monoxygenases"/>
</dbReference>
<comment type="caution">
    <text evidence="8">The sequence shown here is derived from an EMBL/GenBank/DDBJ whole genome shotgun (WGS) entry which is preliminary data.</text>
</comment>
<keyword evidence="3" id="KW-0560">Oxidoreductase</keyword>
<evidence type="ECO:0000256" key="6">
    <source>
        <dbReference type="SAM" id="MobiDB-lite"/>
    </source>
</evidence>
<name>A0ABP5Q4M7_9MICO</name>
<reference evidence="9" key="1">
    <citation type="journal article" date="2019" name="Int. J. Syst. Evol. Microbiol.">
        <title>The Global Catalogue of Microorganisms (GCM) 10K type strain sequencing project: providing services to taxonomists for standard genome sequencing and annotation.</title>
        <authorList>
            <consortium name="The Broad Institute Genomics Platform"/>
            <consortium name="The Broad Institute Genome Sequencing Center for Infectious Disease"/>
            <person name="Wu L."/>
            <person name="Ma J."/>
        </authorList>
    </citation>
    <scope>NUCLEOTIDE SEQUENCE [LARGE SCALE GENOMIC DNA]</scope>
    <source>
        <strain evidence="9">JCM 16117</strain>
    </source>
</reference>
<accession>A0ABP5Q4M7</accession>
<dbReference type="EMBL" id="BAAAQY010000001">
    <property type="protein sequence ID" value="GAA2224594.1"/>
    <property type="molecule type" value="Genomic_DNA"/>
</dbReference>
<comment type="similarity">
    <text evidence="5">Belongs to the NtaA/SnaA/DszA monooxygenase family.</text>
</comment>
<dbReference type="InterPro" id="IPR036661">
    <property type="entry name" value="Luciferase-like_sf"/>
</dbReference>
<gene>
    <name evidence="8" type="ORF">GCM10009851_05080</name>
</gene>
<feature type="compositionally biased region" description="Low complexity" evidence="6">
    <location>
        <begin position="445"/>
        <end position="477"/>
    </location>
</feature>
<feature type="domain" description="Luciferase-like" evidence="7">
    <location>
        <begin position="33"/>
        <end position="389"/>
    </location>
</feature>
<evidence type="ECO:0000313" key="8">
    <source>
        <dbReference type="EMBL" id="GAA2224594.1"/>
    </source>
</evidence>
<sequence length="498" mass="52867">MRLGVTVMPPFPHQSMGTRHYPRNLPHGYRFDRPEVWQQLVRTAERGGFDFVLLADTGGVYREYGASIGDAVEHAAHVPVFDATAMTGFLAAATSHVGIVATRSIAGTAPYVAARTLATLDHLSDGRIGWNVVTGHHRAAAENLGADDQTPHDLRYDMADEYVELCRRLWNGWKAGAGSGDGGSALDPRATPFVPREAVTEIDFEGRFYSSRGPLNVHPSPQRGPAIFQAGASPRGIRTGARWADAVMSVQPYPAGMVRYRDAVKAEAAAQGREPSEVAVLHVIQVFTGESDAIAAEKARIYDEGVDPVAGLVVLSGHLGFDLSTVPFDTPFASLDVPGGQGLIDQYARVDEARDITVGQVAERYGRDTSQPRFVGSGATVAAQLAELFDHVGGDGFIVSPAWAPGNLEDFVDFVVPELAARGLVRTSYTPGATLRDNLRDDTTGTRSTPATPAAATAHPATTAPAHPAAASPAHPATTPPAHPAHPTRPTARENGHP</sequence>
<dbReference type="PANTHER" id="PTHR30011:SF16">
    <property type="entry name" value="C2H2 FINGER DOMAIN TRANSCRIPTION FACTOR (EUROFUNG)-RELATED"/>
    <property type="match status" value="1"/>
</dbReference>
<organism evidence="8 9">
    <name type="scientific">Herbiconiux moechotypicola</name>
    <dbReference type="NCBI Taxonomy" id="637393"/>
    <lineage>
        <taxon>Bacteria</taxon>
        <taxon>Bacillati</taxon>
        <taxon>Actinomycetota</taxon>
        <taxon>Actinomycetes</taxon>
        <taxon>Micrococcales</taxon>
        <taxon>Microbacteriaceae</taxon>
        <taxon>Herbiconiux</taxon>
    </lineage>
</organism>
<evidence type="ECO:0000313" key="9">
    <source>
        <dbReference type="Proteomes" id="UP001500929"/>
    </source>
</evidence>
<keyword evidence="9" id="KW-1185">Reference proteome</keyword>
<dbReference type="Gene3D" id="3.20.20.30">
    <property type="entry name" value="Luciferase-like domain"/>
    <property type="match status" value="1"/>
</dbReference>
<dbReference type="InterPro" id="IPR016215">
    <property type="entry name" value="NTA_MOA"/>
</dbReference>